<reference evidence="1 2" key="1">
    <citation type="submission" date="2024-07" db="EMBL/GenBank/DDBJ databases">
        <authorList>
            <person name="Akdeniz Z."/>
        </authorList>
    </citation>
    <scope>NUCLEOTIDE SEQUENCE [LARGE SCALE GENOMIC DNA]</scope>
</reference>
<dbReference type="Gene3D" id="1.20.5.1070">
    <property type="entry name" value="Head and neck region of the ectodomain of NDV fusion glycoprotein"/>
    <property type="match status" value="1"/>
</dbReference>
<keyword evidence="2" id="KW-1185">Reference proteome</keyword>
<proteinExistence type="predicted"/>
<sequence length="118" mass="13336">MQDDFNPTLDDPADLSKQLYKTDQLTLSNAEKLETIETQIDTKFTEIDTKFTEIDTKFAEIVTKFTAIDTKFTAIDTKFAAIDKQIADVVKEMKNIGTTANISEIQNQIRTLLSHSTL</sequence>
<evidence type="ECO:0000313" key="1">
    <source>
        <dbReference type="EMBL" id="CAL6017948.1"/>
    </source>
</evidence>
<gene>
    <name evidence="1" type="ORF">HINF_LOCUS26235</name>
</gene>
<name>A0ABP1IKA8_9EUKA</name>
<comment type="caution">
    <text evidence="1">The sequence shown here is derived from an EMBL/GenBank/DDBJ whole genome shotgun (WGS) entry which is preliminary data.</text>
</comment>
<accession>A0ABP1IKA8</accession>
<protein>
    <submittedName>
        <fullName evidence="1">Uncharacterized protein</fullName>
    </submittedName>
</protein>
<evidence type="ECO:0000313" key="2">
    <source>
        <dbReference type="Proteomes" id="UP001642409"/>
    </source>
</evidence>
<dbReference type="Proteomes" id="UP001642409">
    <property type="component" value="Unassembled WGS sequence"/>
</dbReference>
<dbReference type="EMBL" id="CAXDID020000079">
    <property type="protein sequence ID" value="CAL6017948.1"/>
    <property type="molecule type" value="Genomic_DNA"/>
</dbReference>
<organism evidence="1 2">
    <name type="scientific">Hexamita inflata</name>
    <dbReference type="NCBI Taxonomy" id="28002"/>
    <lineage>
        <taxon>Eukaryota</taxon>
        <taxon>Metamonada</taxon>
        <taxon>Diplomonadida</taxon>
        <taxon>Hexamitidae</taxon>
        <taxon>Hexamitinae</taxon>
        <taxon>Hexamita</taxon>
    </lineage>
</organism>